<proteinExistence type="predicted"/>
<feature type="region of interest" description="Disordered" evidence="1">
    <location>
        <begin position="129"/>
        <end position="173"/>
    </location>
</feature>
<name>A0A7I8WFV3_BURXY</name>
<feature type="region of interest" description="Disordered" evidence="1">
    <location>
        <begin position="260"/>
        <end position="279"/>
    </location>
</feature>
<dbReference type="OrthoDB" id="10599359at2759"/>
<comment type="caution">
    <text evidence="3">The sequence shown here is derived from an EMBL/GenBank/DDBJ whole genome shotgun (WGS) entry which is preliminary data.</text>
</comment>
<dbReference type="SMR" id="A0A7I8WFV3"/>
<feature type="compositionally biased region" description="Basic and acidic residues" evidence="1">
    <location>
        <begin position="142"/>
        <end position="163"/>
    </location>
</feature>
<evidence type="ECO:0000313" key="4">
    <source>
        <dbReference type="Proteomes" id="UP000659654"/>
    </source>
</evidence>
<protein>
    <submittedName>
        <fullName evidence="3">(pine wood nematode) hypothetical protein</fullName>
    </submittedName>
</protein>
<dbReference type="EMBL" id="CAJFDI010000003">
    <property type="protein sequence ID" value="CAD5223222.1"/>
    <property type="molecule type" value="Genomic_DNA"/>
</dbReference>
<evidence type="ECO:0000313" key="3">
    <source>
        <dbReference type="EMBL" id="CAD5223222.1"/>
    </source>
</evidence>
<sequence length="628" mass="69342">MTLSNPPIFRIRHLIFAFLLISQISPQKSPEGKPNFLSQPTRLDLLNTVPDSITTTTVMPKLLPNLLAEIGRDPREYFAEEAGKSDSYKTAVEKTKKPQKSDETSDSEDLKALLEGVNSGAEEWWKPVEQQQPEVAPAVKTSESERVLTSHSIDQDPLAHFRETDDDDDEEEPQFRIRLSPRKISGDTTSETLTMGGGSYSEKALVNFDSSSEEELLQKGLLKYDPKISKIFWSEMLKSEGPRMQKGPSFANIPGRFESLKHRSHEEGAKDSPDTTSDQALEHLRPFRTRISAVPVFVPTKDTTNQRPRNDQKSVEKQNPEVDMISKEIAALKATIDQKKEDEEKSAAREERDRESERFFSDDDSDEELRERVDSTGRPLNRGLNIRPLESVDQETNEGNSRPVAVRPIEVERPSLIGENLRTNQQSVQAGQEALIETIRTTVPPRFEANSGGSAAENSNLSQNQANLGGTQQNQQPPASNQAVAPSALPTPQTSLTGAAGSQISQNLPSGQVAQPVVFAAPASQQFQFPAAAGQPFGLGASAVQPGQPLGVVGQPGFTLFPTVAPPTTADPRRFGNPPRTHLDNFPLRNDPNFQQMYHNFRSAFLSSPGDHSDTVIYDFTNDPHHIV</sequence>
<feature type="signal peptide" evidence="2">
    <location>
        <begin position="1"/>
        <end position="26"/>
    </location>
</feature>
<dbReference type="Proteomes" id="UP000659654">
    <property type="component" value="Unassembled WGS sequence"/>
</dbReference>
<dbReference type="EMBL" id="CAJFCV020000003">
    <property type="protein sequence ID" value="CAG9111923.1"/>
    <property type="molecule type" value="Genomic_DNA"/>
</dbReference>
<feature type="compositionally biased region" description="Polar residues" evidence="1">
    <location>
        <begin position="451"/>
        <end position="471"/>
    </location>
</feature>
<accession>A0A7I8WFV3</accession>
<feature type="compositionally biased region" description="Low complexity" evidence="1">
    <location>
        <begin position="472"/>
        <end position="488"/>
    </location>
</feature>
<feature type="compositionally biased region" description="Basic and acidic residues" evidence="1">
    <location>
        <begin position="308"/>
        <end position="326"/>
    </location>
</feature>
<feature type="chain" id="PRO_5035384718" evidence="2">
    <location>
        <begin position="27"/>
        <end position="628"/>
    </location>
</feature>
<keyword evidence="4" id="KW-1185">Reference proteome</keyword>
<feature type="region of interest" description="Disordered" evidence="1">
    <location>
        <begin position="297"/>
        <end position="406"/>
    </location>
</feature>
<keyword evidence="2" id="KW-0732">Signal</keyword>
<dbReference type="AlphaFoldDB" id="A0A7I8WFV3"/>
<evidence type="ECO:0000256" key="2">
    <source>
        <dbReference type="SAM" id="SignalP"/>
    </source>
</evidence>
<gene>
    <name evidence="3" type="ORF">BXYJ_LOCUS7871</name>
</gene>
<feature type="compositionally biased region" description="Basic and acidic residues" evidence="1">
    <location>
        <begin position="260"/>
        <end position="273"/>
    </location>
</feature>
<evidence type="ECO:0000256" key="1">
    <source>
        <dbReference type="SAM" id="MobiDB-lite"/>
    </source>
</evidence>
<organism evidence="3 4">
    <name type="scientific">Bursaphelenchus xylophilus</name>
    <name type="common">Pinewood nematode worm</name>
    <name type="synonym">Aphelenchoides xylophilus</name>
    <dbReference type="NCBI Taxonomy" id="6326"/>
    <lineage>
        <taxon>Eukaryota</taxon>
        <taxon>Metazoa</taxon>
        <taxon>Ecdysozoa</taxon>
        <taxon>Nematoda</taxon>
        <taxon>Chromadorea</taxon>
        <taxon>Rhabditida</taxon>
        <taxon>Tylenchina</taxon>
        <taxon>Tylenchomorpha</taxon>
        <taxon>Aphelenchoidea</taxon>
        <taxon>Aphelenchoididae</taxon>
        <taxon>Bursaphelenchus</taxon>
    </lineage>
</organism>
<dbReference type="Proteomes" id="UP000582659">
    <property type="component" value="Unassembled WGS sequence"/>
</dbReference>
<feature type="region of interest" description="Disordered" evidence="1">
    <location>
        <begin position="81"/>
        <end position="109"/>
    </location>
</feature>
<reference evidence="3" key="1">
    <citation type="submission" date="2020-09" db="EMBL/GenBank/DDBJ databases">
        <authorList>
            <person name="Kikuchi T."/>
        </authorList>
    </citation>
    <scope>NUCLEOTIDE SEQUENCE</scope>
    <source>
        <strain evidence="3">Ka4C1</strain>
    </source>
</reference>
<feature type="compositionally biased region" description="Polar residues" evidence="1">
    <location>
        <begin position="490"/>
        <end position="503"/>
    </location>
</feature>
<feature type="compositionally biased region" description="Basic and acidic residues" evidence="1">
    <location>
        <begin position="336"/>
        <end position="361"/>
    </location>
</feature>
<feature type="region of interest" description="Disordered" evidence="1">
    <location>
        <begin position="445"/>
        <end position="503"/>
    </location>
</feature>